<dbReference type="PANTHER" id="PTHR30213">
    <property type="entry name" value="INNER MEMBRANE PROTEIN YHJD"/>
    <property type="match status" value="1"/>
</dbReference>
<evidence type="ECO:0000313" key="7">
    <source>
        <dbReference type="EMBL" id="MDR7665969.1"/>
    </source>
</evidence>
<dbReference type="Proteomes" id="UP001246244">
    <property type="component" value="Unassembled WGS sequence"/>
</dbReference>
<keyword evidence="4 6" id="KW-1133">Transmembrane helix</keyword>
<dbReference type="RefSeq" id="WP_310575995.1">
    <property type="nucleotide sequence ID" value="NZ_JAVKPK010000033.1"/>
</dbReference>
<comment type="subcellular location">
    <subcellularLocation>
        <location evidence="1">Cell membrane</location>
        <topology evidence="1">Multi-pass membrane protein</topology>
    </subcellularLocation>
</comment>
<evidence type="ECO:0000256" key="5">
    <source>
        <dbReference type="ARBA" id="ARBA00023136"/>
    </source>
</evidence>
<evidence type="ECO:0000256" key="1">
    <source>
        <dbReference type="ARBA" id="ARBA00004651"/>
    </source>
</evidence>
<keyword evidence="5 6" id="KW-0472">Membrane</keyword>
<dbReference type="InterPro" id="IPR017039">
    <property type="entry name" value="Virul_fac_BrkB"/>
</dbReference>
<dbReference type="Pfam" id="PF03631">
    <property type="entry name" value="Virul_fac_BrkB"/>
    <property type="match status" value="1"/>
</dbReference>
<reference evidence="8" key="1">
    <citation type="submission" date="2023-07" db="EMBL/GenBank/DDBJ databases">
        <title>Whole-genome sequencing of a new Methanosarcina sp. Z-7115.</title>
        <authorList>
            <person name="Zhilina T.N."/>
            <person name="Merkel A.Y."/>
        </authorList>
    </citation>
    <scope>NUCLEOTIDE SEQUENCE [LARGE SCALE GENOMIC DNA]</scope>
    <source>
        <strain evidence="8">Z-7115</strain>
    </source>
</reference>
<feature type="transmembrane region" description="Helical" evidence="6">
    <location>
        <begin position="225"/>
        <end position="248"/>
    </location>
</feature>
<evidence type="ECO:0000256" key="2">
    <source>
        <dbReference type="ARBA" id="ARBA00022475"/>
    </source>
</evidence>
<gene>
    <name evidence="7" type="ORF">RG963_09325</name>
</gene>
<keyword evidence="8" id="KW-1185">Reference proteome</keyword>
<evidence type="ECO:0000313" key="8">
    <source>
        <dbReference type="Proteomes" id="UP001246244"/>
    </source>
</evidence>
<accession>A0ABU2D1V5</accession>
<dbReference type="EMBL" id="JAVKPK010000033">
    <property type="protein sequence ID" value="MDR7665969.1"/>
    <property type="molecule type" value="Genomic_DNA"/>
</dbReference>
<organism evidence="7 8">
    <name type="scientific">Methanosarcina baikalica</name>
    <dbReference type="NCBI Taxonomy" id="3073890"/>
    <lineage>
        <taxon>Archaea</taxon>
        <taxon>Methanobacteriati</taxon>
        <taxon>Methanobacteriota</taxon>
        <taxon>Stenosarchaea group</taxon>
        <taxon>Methanomicrobia</taxon>
        <taxon>Methanosarcinales</taxon>
        <taxon>Methanosarcinaceae</taxon>
        <taxon>Methanosarcina</taxon>
    </lineage>
</organism>
<dbReference type="PIRSF" id="PIRSF035875">
    <property type="entry name" value="RNase_BN"/>
    <property type="match status" value="1"/>
</dbReference>
<feature type="transmembrane region" description="Helical" evidence="6">
    <location>
        <begin position="104"/>
        <end position="123"/>
    </location>
</feature>
<keyword evidence="2" id="KW-1003">Cell membrane</keyword>
<evidence type="ECO:0000256" key="3">
    <source>
        <dbReference type="ARBA" id="ARBA00022692"/>
    </source>
</evidence>
<keyword evidence="3 6" id="KW-0812">Transmembrane</keyword>
<sequence length="290" mass="32903">MFNKSVIYYKLGENMSWRYIRNLVTRTIREWLEDDAMTYSAALAFYFVLSLPALLLFSVSVGSIFLRSKSLQDTILNYLQGVIDEGMKSMIVLLFERIPEIDSLSISALIGLVLLLWSASNFFRQFKNFLEKAWGIKPAESNTIKDYIRDTIKYFLIVIFLGGLLMISIIVEGILYTVSRFSQGLLPFSPVVEDYTGSIASFLILVLFFMVLYRVLPNIKLNLKSLFVGSLVTVILITIGKYVIALYFTYSDPISIYGAIGSITGLFLLIYYSTIMVTIGAEFTKVYSES</sequence>
<evidence type="ECO:0000256" key="6">
    <source>
        <dbReference type="SAM" id="Phobius"/>
    </source>
</evidence>
<feature type="transmembrane region" description="Helical" evidence="6">
    <location>
        <begin position="254"/>
        <end position="272"/>
    </location>
</feature>
<feature type="transmembrane region" description="Helical" evidence="6">
    <location>
        <begin position="195"/>
        <end position="213"/>
    </location>
</feature>
<feature type="transmembrane region" description="Helical" evidence="6">
    <location>
        <begin position="154"/>
        <end position="175"/>
    </location>
</feature>
<protein>
    <submittedName>
        <fullName evidence="7">YihY/virulence factor BrkB family protein</fullName>
    </submittedName>
</protein>
<dbReference type="NCBIfam" id="TIGR00765">
    <property type="entry name" value="yihY_not_rbn"/>
    <property type="match status" value="1"/>
</dbReference>
<dbReference type="PANTHER" id="PTHR30213:SF1">
    <property type="entry name" value="INNER MEMBRANE PROTEIN YHJD"/>
    <property type="match status" value="1"/>
</dbReference>
<feature type="transmembrane region" description="Helical" evidence="6">
    <location>
        <begin position="43"/>
        <end position="66"/>
    </location>
</feature>
<proteinExistence type="predicted"/>
<evidence type="ECO:0000256" key="4">
    <source>
        <dbReference type="ARBA" id="ARBA00022989"/>
    </source>
</evidence>
<name>A0ABU2D1V5_9EURY</name>
<comment type="caution">
    <text evidence="7">The sequence shown here is derived from an EMBL/GenBank/DDBJ whole genome shotgun (WGS) entry which is preliminary data.</text>
</comment>